<protein>
    <recommendedName>
        <fullName evidence="2">Fungal-type protein kinase domain-containing protein</fullName>
    </recommendedName>
</protein>
<keyword evidence="4" id="KW-1185">Reference proteome</keyword>
<evidence type="ECO:0000259" key="2">
    <source>
        <dbReference type="Pfam" id="PF17667"/>
    </source>
</evidence>
<name>A0A4Q2DFL6_9AGAR</name>
<sequence>MFAEPLSVGIDPSINRVSGSSEGLVSYVYALDDKDSGGSRQRYFRTLDVLYSPPQTLITGRATRVWEAQEVRAFDDPTPVEAAPSTVIMREVWTDASAKTESEIQFDIFADLNSFGQRLSNGVDPEQFLDFEPDLKTHIKDLFVDEKYKEYFLTVIGECKGPVNRPPVPGYEEGADIFHFSRPGYIPANVGQKFSSAMREDIERRYQQSYRLVYKEHCYSLNDFEPSLGLLPDAFAVLSDCLIALVLLYCAGWVHRDISPGNILLWRGVDGQPRCKIGDLEYAKKFPPSSTLPDIKTGTAGFIPVEMVYKHHFYTVVQEDLTEEDDKIANWPLQHHFQHDAESLCKRKILDTMKAGVDDEPANSTSKRIRAQSLARTFERT</sequence>
<dbReference type="Pfam" id="PF17667">
    <property type="entry name" value="Pkinase_fungal"/>
    <property type="match status" value="1"/>
</dbReference>
<organism evidence="3 4">
    <name type="scientific">Candolleomyces aberdarensis</name>
    <dbReference type="NCBI Taxonomy" id="2316362"/>
    <lineage>
        <taxon>Eukaryota</taxon>
        <taxon>Fungi</taxon>
        <taxon>Dikarya</taxon>
        <taxon>Basidiomycota</taxon>
        <taxon>Agaricomycotina</taxon>
        <taxon>Agaricomycetes</taxon>
        <taxon>Agaricomycetidae</taxon>
        <taxon>Agaricales</taxon>
        <taxon>Agaricineae</taxon>
        <taxon>Psathyrellaceae</taxon>
        <taxon>Candolleomyces</taxon>
    </lineage>
</organism>
<proteinExistence type="predicted"/>
<gene>
    <name evidence="3" type="ORF">EST38_g8109</name>
</gene>
<dbReference type="EMBL" id="SDEE01000316">
    <property type="protein sequence ID" value="RXW17736.1"/>
    <property type="molecule type" value="Genomic_DNA"/>
</dbReference>
<dbReference type="InterPro" id="IPR040976">
    <property type="entry name" value="Pkinase_fungal"/>
</dbReference>
<comment type="caution">
    <text evidence="3">The sequence shown here is derived from an EMBL/GenBank/DDBJ whole genome shotgun (WGS) entry which is preliminary data.</text>
</comment>
<dbReference type="SUPFAM" id="SSF56112">
    <property type="entry name" value="Protein kinase-like (PK-like)"/>
    <property type="match status" value="1"/>
</dbReference>
<accession>A0A4Q2DFL6</accession>
<evidence type="ECO:0000256" key="1">
    <source>
        <dbReference type="SAM" id="MobiDB-lite"/>
    </source>
</evidence>
<dbReference type="Proteomes" id="UP000290288">
    <property type="component" value="Unassembled WGS sequence"/>
</dbReference>
<dbReference type="AlphaFoldDB" id="A0A4Q2DFL6"/>
<evidence type="ECO:0000313" key="4">
    <source>
        <dbReference type="Proteomes" id="UP000290288"/>
    </source>
</evidence>
<reference evidence="3 4" key="1">
    <citation type="submission" date="2019-01" db="EMBL/GenBank/DDBJ databases">
        <title>Draft genome sequence of Psathyrella aberdarensis IHI B618.</title>
        <authorList>
            <person name="Buettner E."/>
            <person name="Kellner H."/>
        </authorList>
    </citation>
    <scope>NUCLEOTIDE SEQUENCE [LARGE SCALE GENOMIC DNA]</scope>
    <source>
        <strain evidence="3 4">IHI B618</strain>
    </source>
</reference>
<dbReference type="OrthoDB" id="3271139at2759"/>
<feature type="domain" description="Fungal-type protein kinase" evidence="2">
    <location>
        <begin position="2"/>
        <end position="343"/>
    </location>
</feature>
<evidence type="ECO:0000313" key="3">
    <source>
        <dbReference type="EMBL" id="RXW17736.1"/>
    </source>
</evidence>
<feature type="region of interest" description="Disordered" evidence="1">
    <location>
        <begin position="357"/>
        <end position="381"/>
    </location>
</feature>
<dbReference type="InterPro" id="IPR011009">
    <property type="entry name" value="Kinase-like_dom_sf"/>
</dbReference>
<dbReference type="Gene3D" id="1.10.510.10">
    <property type="entry name" value="Transferase(Phosphotransferase) domain 1"/>
    <property type="match status" value="1"/>
</dbReference>